<dbReference type="InterPro" id="IPR058240">
    <property type="entry name" value="rSAM_sf"/>
</dbReference>
<proteinExistence type="predicted"/>
<dbReference type="SUPFAM" id="SSF102114">
    <property type="entry name" value="Radical SAM enzymes"/>
    <property type="match status" value="1"/>
</dbReference>
<dbReference type="EMBL" id="CP149822">
    <property type="protein sequence ID" value="WZN39793.1"/>
    <property type="molecule type" value="Genomic_DNA"/>
</dbReference>
<sequence length="337" mass="39411">MYISLRQHFKKWFYHAPVLWPMIETLQGLVYVADYFYYYRMPGHKNRLSVREINIEFASQCNLRCTFCSLDHFKPKQAITAETLELFFSQMLADNRFRKVEVINLHNGGEILLHPQRLEMLAIIGKYKQEARALRLPFPEIRMLTNGMLLREKLAEDILQLGVVDVIGLSFDGGTPESFEAMRKNAIWKVFHQNVKNLHAVNARLGKPARLYGITCIPADKPLHNKWMHPEFRELYDLLDWSELRRLHNWAGEIPSVAVREKRHKIGCSMLMKQMVLLPNGDITVCCSDLNSKGVVGNVRQQDLVSILHSENRKRYLSLLLRRRKSQLDLCRECETF</sequence>
<evidence type="ECO:0000256" key="5">
    <source>
        <dbReference type="ARBA" id="ARBA00023014"/>
    </source>
</evidence>
<organism evidence="8 9">
    <name type="scientific">Chitinophaga pollutisoli</name>
    <dbReference type="NCBI Taxonomy" id="3133966"/>
    <lineage>
        <taxon>Bacteria</taxon>
        <taxon>Pseudomonadati</taxon>
        <taxon>Bacteroidota</taxon>
        <taxon>Chitinophagia</taxon>
        <taxon>Chitinophagales</taxon>
        <taxon>Chitinophagaceae</taxon>
        <taxon>Chitinophaga</taxon>
    </lineage>
</organism>
<dbReference type="RefSeq" id="WP_341834761.1">
    <property type="nucleotide sequence ID" value="NZ_CP149822.1"/>
</dbReference>
<evidence type="ECO:0000313" key="8">
    <source>
        <dbReference type="EMBL" id="WZN39793.1"/>
    </source>
</evidence>
<dbReference type="Gene3D" id="3.20.20.70">
    <property type="entry name" value="Aldolase class I"/>
    <property type="match status" value="1"/>
</dbReference>
<dbReference type="CDD" id="cd01335">
    <property type="entry name" value="Radical_SAM"/>
    <property type="match status" value="1"/>
</dbReference>
<protein>
    <submittedName>
        <fullName evidence="8">Radical SAM/SPASM domain-containing protein</fullName>
    </submittedName>
</protein>
<dbReference type="InterPro" id="IPR023885">
    <property type="entry name" value="4Fe4S-binding_SPASM_dom"/>
</dbReference>
<comment type="cofactor">
    <cofactor evidence="1">
        <name>[4Fe-4S] cluster</name>
        <dbReference type="ChEBI" id="CHEBI:49883"/>
    </cofactor>
</comment>
<accession>A0ABZ2YJ95</accession>
<reference evidence="9" key="1">
    <citation type="submission" date="2024-03" db="EMBL/GenBank/DDBJ databases">
        <title>Chitinophaga horti sp. nov., isolated from garden soil.</title>
        <authorList>
            <person name="Lee D.S."/>
            <person name="Han D.M."/>
            <person name="Baek J.H."/>
            <person name="Choi D.G."/>
            <person name="Jeon J.H."/>
            <person name="Jeon C.O."/>
        </authorList>
    </citation>
    <scope>NUCLEOTIDE SEQUENCE [LARGE SCALE GENOMIC DNA]</scope>
    <source>
        <strain evidence="9">GPA1</strain>
    </source>
</reference>
<evidence type="ECO:0000256" key="4">
    <source>
        <dbReference type="ARBA" id="ARBA00023004"/>
    </source>
</evidence>
<feature type="domain" description="Radical SAM core" evidence="6">
    <location>
        <begin position="56"/>
        <end position="202"/>
    </location>
</feature>
<gene>
    <name evidence="8" type="ORF">WJU16_17585</name>
</gene>
<dbReference type="InterPro" id="IPR050377">
    <property type="entry name" value="Radical_SAM_PqqE_MftC-like"/>
</dbReference>
<keyword evidence="9" id="KW-1185">Reference proteome</keyword>
<dbReference type="Proteomes" id="UP001485459">
    <property type="component" value="Chromosome"/>
</dbReference>
<keyword evidence="4" id="KW-0408">Iron</keyword>
<keyword evidence="2" id="KW-0949">S-adenosyl-L-methionine</keyword>
<evidence type="ECO:0000259" key="6">
    <source>
        <dbReference type="Pfam" id="PF04055"/>
    </source>
</evidence>
<evidence type="ECO:0000259" key="7">
    <source>
        <dbReference type="Pfam" id="PF13186"/>
    </source>
</evidence>
<keyword evidence="3" id="KW-0479">Metal-binding</keyword>
<evidence type="ECO:0000256" key="3">
    <source>
        <dbReference type="ARBA" id="ARBA00022723"/>
    </source>
</evidence>
<dbReference type="SFLD" id="SFLDS00029">
    <property type="entry name" value="Radical_SAM"/>
    <property type="match status" value="1"/>
</dbReference>
<dbReference type="Pfam" id="PF13186">
    <property type="entry name" value="SPASM"/>
    <property type="match status" value="1"/>
</dbReference>
<dbReference type="Pfam" id="PF04055">
    <property type="entry name" value="Radical_SAM"/>
    <property type="match status" value="1"/>
</dbReference>
<evidence type="ECO:0000313" key="9">
    <source>
        <dbReference type="Proteomes" id="UP001485459"/>
    </source>
</evidence>
<dbReference type="SFLD" id="SFLDG01067">
    <property type="entry name" value="SPASM/twitch_domain_containing"/>
    <property type="match status" value="1"/>
</dbReference>
<evidence type="ECO:0000256" key="1">
    <source>
        <dbReference type="ARBA" id="ARBA00001966"/>
    </source>
</evidence>
<keyword evidence="5" id="KW-0411">Iron-sulfur</keyword>
<dbReference type="CDD" id="cd21109">
    <property type="entry name" value="SPASM"/>
    <property type="match status" value="1"/>
</dbReference>
<name>A0ABZ2YJ95_9BACT</name>
<evidence type="ECO:0000256" key="2">
    <source>
        <dbReference type="ARBA" id="ARBA00022691"/>
    </source>
</evidence>
<dbReference type="PANTHER" id="PTHR11228:SF7">
    <property type="entry name" value="PQQA PEPTIDE CYCLASE"/>
    <property type="match status" value="1"/>
</dbReference>
<feature type="domain" description="4Fe4S-binding SPASM" evidence="7">
    <location>
        <begin position="268"/>
        <end position="335"/>
    </location>
</feature>
<dbReference type="InterPro" id="IPR013785">
    <property type="entry name" value="Aldolase_TIM"/>
</dbReference>
<dbReference type="InterPro" id="IPR007197">
    <property type="entry name" value="rSAM"/>
</dbReference>
<dbReference type="PANTHER" id="PTHR11228">
    <property type="entry name" value="RADICAL SAM DOMAIN PROTEIN"/>
    <property type="match status" value="1"/>
</dbReference>